<dbReference type="AlphaFoldDB" id="A0A0A9A3F2"/>
<proteinExistence type="predicted"/>
<name>A0A0A9A3F2_ARUDO</name>
<sequence>MGTPAGVDACGISFMLMMQQGNDYDVMIGS</sequence>
<evidence type="ECO:0000313" key="1">
    <source>
        <dbReference type="EMBL" id="JAD45591.1"/>
    </source>
</evidence>
<reference evidence="1" key="1">
    <citation type="submission" date="2014-09" db="EMBL/GenBank/DDBJ databases">
        <authorList>
            <person name="Magalhaes I.L.F."/>
            <person name="Oliveira U."/>
            <person name="Santos F.R."/>
            <person name="Vidigal T.H.D.A."/>
            <person name="Brescovit A.D."/>
            <person name="Santos A.J."/>
        </authorList>
    </citation>
    <scope>NUCLEOTIDE SEQUENCE</scope>
    <source>
        <tissue evidence="1">Shoot tissue taken approximately 20 cm above the soil surface</tissue>
    </source>
</reference>
<dbReference type="EMBL" id="GBRH01252304">
    <property type="protein sequence ID" value="JAD45591.1"/>
    <property type="molecule type" value="Transcribed_RNA"/>
</dbReference>
<accession>A0A0A9A3F2</accession>
<organism evidence="1">
    <name type="scientific">Arundo donax</name>
    <name type="common">Giant reed</name>
    <name type="synonym">Donax arundinaceus</name>
    <dbReference type="NCBI Taxonomy" id="35708"/>
    <lineage>
        <taxon>Eukaryota</taxon>
        <taxon>Viridiplantae</taxon>
        <taxon>Streptophyta</taxon>
        <taxon>Embryophyta</taxon>
        <taxon>Tracheophyta</taxon>
        <taxon>Spermatophyta</taxon>
        <taxon>Magnoliopsida</taxon>
        <taxon>Liliopsida</taxon>
        <taxon>Poales</taxon>
        <taxon>Poaceae</taxon>
        <taxon>PACMAD clade</taxon>
        <taxon>Arundinoideae</taxon>
        <taxon>Arundineae</taxon>
        <taxon>Arundo</taxon>
    </lineage>
</organism>
<reference evidence="1" key="2">
    <citation type="journal article" date="2015" name="Data Brief">
        <title>Shoot transcriptome of the giant reed, Arundo donax.</title>
        <authorList>
            <person name="Barrero R.A."/>
            <person name="Guerrero F.D."/>
            <person name="Moolhuijzen P."/>
            <person name="Goolsby J.A."/>
            <person name="Tidwell J."/>
            <person name="Bellgard S.E."/>
            <person name="Bellgard M.I."/>
        </authorList>
    </citation>
    <scope>NUCLEOTIDE SEQUENCE</scope>
    <source>
        <tissue evidence="1">Shoot tissue taken approximately 20 cm above the soil surface</tissue>
    </source>
</reference>
<protein>
    <submittedName>
        <fullName evidence="1">Uncharacterized protein</fullName>
    </submittedName>
</protein>